<keyword evidence="5 10" id="KW-0547">Nucleotide-binding</keyword>
<reference evidence="14" key="1">
    <citation type="journal article" date="2019" name="Int. J. Syst. Evol. Microbiol.">
        <title>The Global Catalogue of Microorganisms (GCM) 10K type strain sequencing project: providing services to taxonomists for standard genome sequencing and annotation.</title>
        <authorList>
            <consortium name="The Broad Institute Genomics Platform"/>
            <consortium name="The Broad Institute Genome Sequencing Center for Infectious Disease"/>
            <person name="Wu L."/>
            <person name="Ma J."/>
        </authorList>
    </citation>
    <scope>NUCLEOTIDE SEQUENCE [LARGE SCALE GENOMIC DNA]</scope>
    <source>
        <strain evidence="14">CCUG 61889</strain>
    </source>
</reference>
<feature type="domain" description="Mur ligase C-terminal" evidence="11">
    <location>
        <begin position="301"/>
        <end position="419"/>
    </location>
</feature>
<dbReference type="Gene3D" id="3.40.1190.10">
    <property type="entry name" value="Mur-like, catalytic domain"/>
    <property type="match status" value="1"/>
</dbReference>
<gene>
    <name evidence="13" type="ORF">ACFOU2_06050</name>
</gene>
<proteinExistence type="inferred from homology"/>
<evidence type="ECO:0000256" key="10">
    <source>
        <dbReference type="PIRNR" id="PIRNR001563"/>
    </source>
</evidence>
<name>A0ABV8AYN3_9BACI</name>
<sequence>MMETYNQALNWIRNRLRFGIKPGLERMAWMLEQLGNPHDEIKAIHVAGTNGKGSTVCYLRNILQQAGNNVGTFTSPYIETFNERISVNGRPICDEEMAELVNTIKPVVEGLEETDLGEATEFEVITIMAFYYFGKMNKQDFVIFETGLGGRLDSTNVVQPILTIITNIGFDHMHILGETVEEITEEKAGIIKPGIPLISAVEQKEAREILTERTNEKQSPFYLLEKEFHITSYETLETGEKFSMETPAASFHDLRITMMGYHQVKNASLAVMAAVYLKNHGGAAIEERHIQEGLVVAKWIGRFEKVSEHPTIIIDGAHNFQGIESLVSTLRLHYEDKNIHVIFSCLKDKDAKDMIEKLQEVAASITFTSFDFPRAYEAKDLHEMAQGDNTSAEEDWYTALREGKEKLKTEKDLLMVTGSLYFISEVRKAFV</sequence>
<evidence type="ECO:0000313" key="14">
    <source>
        <dbReference type="Proteomes" id="UP001595752"/>
    </source>
</evidence>
<dbReference type="Gene3D" id="3.90.190.20">
    <property type="entry name" value="Mur ligase, C-terminal domain"/>
    <property type="match status" value="1"/>
</dbReference>
<dbReference type="NCBIfam" id="TIGR01499">
    <property type="entry name" value="folC"/>
    <property type="match status" value="1"/>
</dbReference>
<keyword evidence="3 10" id="KW-0436">Ligase</keyword>
<evidence type="ECO:0000256" key="5">
    <source>
        <dbReference type="ARBA" id="ARBA00022741"/>
    </source>
</evidence>
<dbReference type="InterPro" id="IPR004101">
    <property type="entry name" value="Mur_ligase_C"/>
</dbReference>
<evidence type="ECO:0000256" key="4">
    <source>
        <dbReference type="ARBA" id="ARBA00022723"/>
    </source>
</evidence>
<keyword evidence="6 10" id="KW-0067">ATP-binding</keyword>
<protein>
    <recommendedName>
        <fullName evidence="2">tetrahydrofolate synthase</fullName>
        <ecNumber evidence="2">6.3.2.17</ecNumber>
    </recommendedName>
    <alternativeName>
        <fullName evidence="8">Tetrahydrofolylpolyglutamate synthase</fullName>
    </alternativeName>
</protein>
<feature type="domain" description="Mur ligase central" evidence="12">
    <location>
        <begin position="46"/>
        <end position="274"/>
    </location>
</feature>
<dbReference type="SUPFAM" id="SSF53623">
    <property type="entry name" value="MurD-like peptide ligases, catalytic domain"/>
    <property type="match status" value="1"/>
</dbReference>
<evidence type="ECO:0000256" key="7">
    <source>
        <dbReference type="ARBA" id="ARBA00022842"/>
    </source>
</evidence>
<evidence type="ECO:0000256" key="8">
    <source>
        <dbReference type="ARBA" id="ARBA00030592"/>
    </source>
</evidence>
<evidence type="ECO:0000256" key="3">
    <source>
        <dbReference type="ARBA" id="ARBA00022598"/>
    </source>
</evidence>
<dbReference type="PANTHER" id="PTHR11136:SF0">
    <property type="entry name" value="DIHYDROFOLATE SYNTHETASE-RELATED"/>
    <property type="match status" value="1"/>
</dbReference>
<evidence type="ECO:0000256" key="6">
    <source>
        <dbReference type="ARBA" id="ARBA00022840"/>
    </source>
</evidence>
<dbReference type="PIRSF" id="PIRSF001563">
    <property type="entry name" value="Folylpolyglu_synth"/>
    <property type="match status" value="1"/>
</dbReference>
<comment type="similarity">
    <text evidence="1 10">Belongs to the folylpolyglutamate synthase family.</text>
</comment>
<dbReference type="RefSeq" id="WP_377913608.1">
    <property type="nucleotide sequence ID" value="NZ_JBHRZT010000020.1"/>
</dbReference>
<dbReference type="InterPro" id="IPR036615">
    <property type="entry name" value="Mur_ligase_C_dom_sf"/>
</dbReference>
<dbReference type="InterPro" id="IPR013221">
    <property type="entry name" value="Mur_ligase_cen"/>
</dbReference>
<evidence type="ECO:0000259" key="12">
    <source>
        <dbReference type="Pfam" id="PF08245"/>
    </source>
</evidence>
<dbReference type="InterPro" id="IPR036565">
    <property type="entry name" value="Mur-like_cat_sf"/>
</dbReference>
<dbReference type="Pfam" id="PF08245">
    <property type="entry name" value="Mur_ligase_M"/>
    <property type="match status" value="1"/>
</dbReference>
<evidence type="ECO:0000256" key="9">
    <source>
        <dbReference type="ARBA" id="ARBA00047493"/>
    </source>
</evidence>
<accession>A0ABV8AYN3</accession>
<dbReference type="InterPro" id="IPR018109">
    <property type="entry name" value="Folylpolyglutamate_synth_CS"/>
</dbReference>
<dbReference type="PANTHER" id="PTHR11136">
    <property type="entry name" value="FOLYLPOLYGLUTAMATE SYNTHASE-RELATED"/>
    <property type="match status" value="1"/>
</dbReference>
<dbReference type="Proteomes" id="UP001595752">
    <property type="component" value="Unassembled WGS sequence"/>
</dbReference>
<dbReference type="PROSITE" id="PS01011">
    <property type="entry name" value="FOLYLPOLYGLU_SYNT_1"/>
    <property type="match status" value="1"/>
</dbReference>
<comment type="catalytic activity">
    <reaction evidence="9">
        <text>(6S)-5,6,7,8-tetrahydrofolyl-(gamma-L-Glu)(n) + L-glutamate + ATP = (6S)-5,6,7,8-tetrahydrofolyl-(gamma-L-Glu)(n+1) + ADP + phosphate + H(+)</text>
        <dbReference type="Rhea" id="RHEA:10580"/>
        <dbReference type="Rhea" id="RHEA-COMP:14738"/>
        <dbReference type="Rhea" id="RHEA-COMP:14740"/>
        <dbReference type="ChEBI" id="CHEBI:15378"/>
        <dbReference type="ChEBI" id="CHEBI:29985"/>
        <dbReference type="ChEBI" id="CHEBI:30616"/>
        <dbReference type="ChEBI" id="CHEBI:43474"/>
        <dbReference type="ChEBI" id="CHEBI:141005"/>
        <dbReference type="ChEBI" id="CHEBI:456216"/>
        <dbReference type="EC" id="6.3.2.17"/>
    </reaction>
</comment>
<evidence type="ECO:0000256" key="2">
    <source>
        <dbReference type="ARBA" id="ARBA00013025"/>
    </source>
</evidence>
<comment type="caution">
    <text evidence="13">The sequence shown here is derived from an EMBL/GenBank/DDBJ whole genome shotgun (WGS) entry which is preliminary data.</text>
</comment>
<evidence type="ECO:0000259" key="11">
    <source>
        <dbReference type="Pfam" id="PF02875"/>
    </source>
</evidence>
<dbReference type="EC" id="6.3.2.17" evidence="2"/>
<dbReference type="PROSITE" id="PS01012">
    <property type="entry name" value="FOLYLPOLYGLU_SYNT_2"/>
    <property type="match status" value="1"/>
</dbReference>
<dbReference type="InterPro" id="IPR001645">
    <property type="entry name" value="Folylpolyglutamate_synth"/>
</dbReference>
<keyword evidence="4" id="KW-0479">Metal-binding</keyword>
<dbReference type="GO" id="GO:0016874">
    <property type="term" value="F:ligase activity"/>
    <property type="evidence" value="ECO:0007669"/>
    <property type="project" value="UniProtKB-KW"/>
</dbReference>
<keyword evidence="7" id="KW-0460">Magnesium</keyword>
<dbReference type="SUPFAM" id="SSF53244">
    <property type="entry name" value="MurD-like peptide ligases, peptide-binding domain"/>
    <property type="match status" value="1"/>
</dbReference>
<keyword evidence="14" id="KW-1185">Reference proteome</keyword>
<dbReference type="EMBL" id="JBHRZT010000020">
    <property type="protein sequence ID" value="MFC3883097.1"/>
    <property type="molecule type" value="Genomic_DNA"/>
</dbReference>
<organism evidence="13 14">
    <name type="scientific">Bacillus songklensis</name>
    <dbReference type="NCBI Taxonomy" id="1069116"/>
    <lineage>
        <taxon>Bacteria</taxon>
        <taxon>Bacillati</taxon>
        <taxon>Bacillota</taxon>
        <taxon>Bacilli</taxon>
        <taxon>Bacillales</taxon>
        <taxon>Bacillaceae</taxon>
        <taxon>Bacillus</taxon>
    </lineage>
</organism>
<dbReference type="Pfam" id="PF02875">
    <property type="entry name" value="Mur_ligase_C"/>
    <property type="match status" value="1"/>
</dbReference>
<evidence type="ECO:0000313" key="13">
    <source>
        <dbReference type="EMBL" id="MFC3883097.1"/>
    </source>
</evidence>
<evidence type="ECO:0000256" key="1">
    <source>
        <dbReference type="ARBA" id="ARBA00008276"/>
    </source>
</evidence>